<dbReference type="AlphaFoldDB" id="A0A542ZI93"/>
<evidence type="ECO:0000256" key="14">
    <source>
        <dbReference type="ARBA" id="ARBA00022989"/>
    </source>
</evidence>
<dbReference type="Pfam" id="PF00690">
    <property type="entry name" value="Cation_ATPase_N"/>
    <property type="match status" value="1"/>
</dbReference>
<evidence type="ECO:0000256" key="3">
    <source>
        <dbReference type="ARBA" id="ARBA00008746"/>
    </source>
</evidence>
<keyword evidence="13" id="KW-1278">Translocase</keyword>
<evidence type="ECO:0000256" key="2">
    <source>
        <dbReference type="ARBA" id="ARBA00004429"/>
    </source>
</evidence>
<evidence type="ECO:0000313" key="22">
    <source>
        <dbReference type="EMBL" id="TQL60009.1"/>
    </source>
</evidence>
<evidence type="ECO:0000256" key="9">
    <source>
        <dbReference type="ARBA" id="ARBA00022692"/>
    </source>
</evidence>
<dbReference type="Proteomes" id="UP000319514">
    <property type="component" value="Unassembled WGS sequence"/>
</dbReference>
<dbReference type="InterPro" id="IPR006415">
    <property type="entry name" value="P-type_ATPase_IIIB"/>
</dbReference>
<evidence type="ECO:0000259" key="21">
    <source>
        <dbReference type="SMART" id="SM00831"/>
    </source>
</evidence>
<feature type="transmembrane region" description="Helical" evidence="20">
    <location>
        <begin position="62"/>
        <end position="80"/>
    </location>
</feature>
<dbReference type="OrthoDB" id="9814270at2"/>
<dbReference type="PANTHER" id="PTHR42861">
    <property type="entry name" value="CALCIUM-TRANSPORTING ATPASE"/>
    <property type="match status" value="1"/>
</dbReference>
<dbReference type="PROSITE" id="PS00154">
    <property type="entry name" value="ATPASE_E1_E2"/>
    <property type="match status" value="1"/>
</dbReference>
<proteinExistence type="inferred from homology"/>
<dbReference type="NCBIfam" id="TIGR01494">
    <property type="entry name" value="ATPase_P-type"/>
    <property type="match status" value="1"/>
</dbReference>
<feature type="transmembrane region" description="Helical" evidence="20">
    <location>
        <begin position="717"/>
        <end position="740"/>
    </location>
</feature>
<keyword evidence="10" id="KW-0547">Nucleotide-binding</keyword>
<comment type="caution">
    <text evidence="22">The sequence shown here is derived from an EMBL/GenBank/DDBJ whole genome shotgun (WGS) entry which is preliminary data.</text>
</comment>
<dbReference type="Pfam" id="PF00122">
    <property type="entry name" value="E1-E2_ATPase"/>
    <property type="match status" value="1"/>
</dbReference>
<protein>
    <recommendedName>
        <fullName evidence="5">Magnesium-transporting ATPase, P-type 1</fullName>
        <ecNumber evidence="4">7.2.2.14</ecNumber>
    </recommendedName>
    <alternativeName>
        <fullName evidence="16">Mg(2+) transport ATPase, P-type 1</fullName>
    </alternativeName>
</protein>
<feature type="transmembrane region" description="Helical" evidence="20">
    <location>
        <begin position="86"/>
        <end position="105"/>
    </location>
</feature>
<feature type="transmembrane region" description="Helical" evidence="20">
    <location>
        <begin position="780"/>
        <end position="802"/>
    </location>
</feature>
<comment type="subcellular location">
    <subcellularLocation>
        <location evidence="2">Cell inner membrane</location>
        <topology evidence="2">Multi-pass membrane protein</topology>
    </subcellularLocation>
</comment>
<evidence type="ECO:0000256" key="20">
    <source>
        <dbReference type="SAM" id="Phobius"/>
    </source>
</evidence>
<keyword evidence="6" id="KW-1003">Cell membrane</keyword>
<evidence type="ECO:0000256" key="18">
    <source>
        <dbReference type="ARBA" id="ARBA00049360"/>
    </source>
</evidence>
<evidence type="ECO:0000256" key="15">
    <source>
        <dbReference type="ARBA" id="ARBA00023136"/>
    </source>
</evidence>
<dbReference type="InterPro" id="IPR006068">
    <property type="entry name" value="ATPase_P-typ_cation-transptr_C"/>
</dbReference>
<feature type="transmembrane region" description="Helical" evidence="20">
    <location>
        <begin position="814"/>
        <end position="832"/>
    </location>
</feature>
<feature type="region of interest" description="Disordered" evidence="19">
    <location>
        <begin position="863"/>
        <end position="892"/>
    </location>
</feature>
<accession>A0A542ZI93</accession>
<dbReference type="Gene3D" id="3.40.50.1000">
    <property type="entry name" value="HAD superfamily/HAD-like"/>
    <property type="match status" value="1"/>
</dbReference>
<evidence type="ECO:0000256" key="6">
    <source>
        <dbReference type="ARBA" id="ARBA00022475"/>
    </source>
</evidence>
<evidence type="ECO:0000256" key="5">
    <source>
        <dbReference type="ARBA" id="ARBA00013555"/>
    </source>
</evidence>
<comment type="catalytic activity">
    <reaction evidence="18">
        <text>ATP + H2O = ADP + phosphate + H(+)</text>
        <dbReference type="Rhea" id="RHEA:13065"/>
        <dbReference type="ChEBI" id="CHEBI:15377"/>
        <dbReference type="ChEBI" id="CHEBI:15378"/>
        <dbReference type="ChEBI" id="CHEBI:30616"/>
        <dbReference type="ChEBI" id="CHEBI:43474"/>
        <dbReference type="ChEBI" id="CHEBI:456216"/>
    </reaction>
</comment>
<dbReference type="NCBIfam" id="TIGR01524">
    <property type="entry name" value="ATPase-IIIB_Mg"/>
    <property type="match status" value="1"/>
</dbReference>
<evidence type="ECO:0000256" key="19">
    <source>
        <dbReference type="SAM" id="MobiDB-lite"/>
    </source>
</evidence>
<dbReference type="InterPro" id="IPR004014">
    <property type="entry name" value="ATPase_P-typ_cation-transptr_N"/>
</dbReference>
<dbReference type="InterPro" id="IPR008250">
    <property type="entry name" value="ATPase_P-typ_transduc_dom_A_sf"/>
</dbReference>
<keyword evidence="14 20" id="KW-1133">Transmembrane helix</keyword>
<keyword evidence="11" id="KW-0067">ATP-binding</keyword>
<feature type="compositionally biased region" description="Low complexity" evidence="19">
    <location>
        <begin position="866"/>
        <end position="882"/>
    </location>
</feature>
<dbReference type="SUPFAM" id="SSF56784">
    <property type="entry name" value="HAD-like"/>
    <property type="match status" value="1"/>
</dbReference>
<dbReference type="InterPro" id="IPR023214">
    <property type="entry name" value="HAD_sf"/>
</dbReference>
<dbReference type="SFLD" id="SFLDF00027">
    <property type="entry name" value="p-type_atpase"/>
    <property type="match status" value="1"/>
</dbReference>
<evidence type="ECO:0000256" key="8">
    <source>
        <dbReference type="ARBA" id="ARBA00022553"/>
    </source>
</evidence>
<evidence type="ECO:0000256" key="12">
    <source>
        <dbReference type="ARBA" id="ARBA00022842"/>
    </source>
</evidence>
<organism evidence="22 23">
    <name type="scientific">Oryzihumus leptocrescens</name>
    <dbReference type="NCBI Taxonomy" id="297536"/>
    <lineage>
        <taxon>Bacteria</taxon>
        <taxon>Bacillati</taxon>
        <taxon>Actinomycetota</taxon>
        <taxon>Actinomycetes</taxon>
        <taxon>Micrococcales</taxon>
        <taxon>Intrasporangiaceae</taxon>
        <taxon>Oryzihumus</taxon>
    </lineage>
</organism>
<evidence type="ECO:0000256" key="11">
    <source>
        <dbReference type="ARBA" id="ARBA00022840"/>
    </source>
</evidence>
<dbReference type="GO" id="GO:0015444">
    <property type="term" value="F:P-type magnesium transporter activity"/>
    <property type="evidence" value="ECO:0007669"/>
    <property type="project" value="UniProtKB-EC"/>
</dbReference>
<dbReference type="InterPro" id="IPR018303">
    <property type="entry name" value="ATPase_P-typ_P_site"/>
</dbReference>
<dbReference type="Gene3D" id="1.20.1110.10">
    <property type="entry name" value="Calcium-transporting ATPase, transmembrane domain"/>
    <property type="match status" value="1"/>
</dbReference>
<dbReference type="SFLD" id="SFLDS00003">
    <property type="entry name" value="Haloacid_Dehalogenase"/>
    <property type="match status" value="1"/>
</dbReference>
<evidence type="ECO:0000256" key="1">
    <source>
        <dbReference type="ARBA" id="ARBA00003954"/>
    </source>
</evidence>
<keyword evidence="12" id="KW-0460">Magnesium</keyword>
<dbReference type="PRINTS" id="PR01836">
    <property type="entry name" value="MGATPASE"/>
</dbReference>
<dbReference type="Pfam" id="PF00702">
    <property type="entry name" value="Hydrolase"/>
    <property type="match status" value="1"/>
</dbReference>
<dbReference type="RefSeq" id="WP_141787958.1">
    <property type="nucleotide sequence ID" value="NZ_BAAAKX010000005.1"/>
</dbReference>
<dbReference type="SMART" id="SM00831">
    <property type="entry name" value="Cation_ATPase_N"/>
    <property type="match status" value="1"/>
</dbReference>
<evidence type="ECO:0000256" key="7">
    <source>
        <dbReference type="ARBA" id="ARBA00022519"/>
    </source>
</evidence>
<keyword evidence="8" id="KW-0597">Phosphoprotein</keyword>
<comment type="function">
    <text evidence="1">Mediates magnesium influx to the cytosol.</text>
</comment>
<evidence type="ECO:0000256" key="10">
    <source>
        <dbReference type="ARBA" id="ARBA00022741"/>
    </source>
</evidence>
<sequence>MPPTGLPVEEAARLEADAVLTRLASSAAGLSTEQAARRLRECGPNAVRSHHARALGVLGRQLRSPVLLLLAVTAAISATIGNTSDAIIIGVILLASVALGFVNEYRAERAAASLHDLMRHTVAVLRDGHPARVDVKDVVPGDVVRLAAGVVVPADIRLLEVASLDCDESVLTGESSTVDKGLAPVGPGAGVADLSCCALMGTVVSGGTATGVVVATGARAEFGRIALALGERQPETDFQVGLRQFSTLLLQVAAALTALILLTNLLLHRSLLESLLFSLAIAIGITPQLLPAVVSTSLAVGSRQLARSKVLVKRLVCIEDLGDMDLLVTDKTGTLTDGRVSLVEAVDPGGVTSPEVLALGLLATDVEGDTWTDTASLAASAGNPLDTALWEAAVEGPTGYTRLEMLPFDHERRLTSALVRAPDGSRLLVTKGAPESVLARCVAVPAAAEVTLQARFAAAYRVIAVATRAAGEGVALTAADEAGLELRGFLVLLDQPKASAHETLERLADLGVRVKVATGDNAVVAATVCSQVGVDASGTLTGAQMAVMDDATLIERVRAVDVYARVSPEDKARLIRLLRQDGRVVGFLGDGVNDALALHSADVGLSVDGATDVAREAADIILLEKDLGVIADGVVGGRRIFANTIKYVLMGTSSNFGNMFSAAAASAVLPFLPMLPSQILLNNLLYDSSQLAIPTDRVDPERVLAPSHWDVAFIRRFMVFFGPLSSLFDFMTFAVLLGAFHAGPALFRTGWFIESLATQTLVIFAIRTRRIPFWRSRPSWPLMVAALSVVVVGVLITVSPVSHLLGFTVPPPDFLAVVAVMVLAYLALIEGGKRVFYADHRPPPVVPRARDVSHQVHRRAARFSHRGAINRPGGPGARGPSALSEPATSSRR</sequence>
<dbReference type="Gene3D" id="3.40.1110.10">
    <property type="entry name" value="Calcium-transporting ATPase, cytoplasmic domain N"/>
    <property type="match status" value="1"/>
</dbReference>
<gene>
    <name evidence="22" type="ORF">FB474_1384</name>
</gene>
<evidence type="ECO:0000256" key="16">
    <source>
        <dbReference type="ARBA" id="ARBA00029806"/>
    </source>
</evidence>
<dbReference type="SUPFAM" id="SSF81653">
    <property type="entry name" value="Calcium ATPase, transduction domain A"/>
    <property type="match status" value="1"/>
</dbReference>
<reference evidence="22 23" key="1">
    <citation type="submission" date="2019-06" db="EMBL/GenBank/DDBJ databases">
        <title>Sequencing the genomes of 1000 actinobacteria strains.</title>
        <authorList>
            <person name="Klenk H.-P."/>
        </authorList>
    </citation>
    <scope>NUCLEOTIDE SEQUENCE [LARGE SCALE GENOMIC DNA]</scope>
    <source>
        <strain evidence="22 23">DSM 18082</strain>
    </source>
</reference>
<comment type="similarity">
    <text evidence="3">Belongs to the cation transport ATPase (P-type) (TC 3.A.3) family. Type IIIB subfamily.</text>
</comment>
<keyword evidence="15 20" id="KW-0472">Membrane</keyword>
<dbReference type="GO" id="GO:0016887">
    <property type="term" value="F:ATP hydrolysis activity"/>
    <property type="evidence" value="ECO:0007669"/>
    <property type="project" value="InterPro"/>
</dbReference>
<evidence type="ECO:0000256" key="13">
    <source>
        <dbReference type="ARBA" id="ARBA00022967"/>
    </source>
</evidence>
<dbReference type="InterPro" id="IPR044492">
    <property type="entry name" value="P_typ_ATPase_HD_dom"/>
</dbReference>
<dbReference type="GO" id="GO:0005886">
    <property type="term" value="C:plasma membrane"/>
    <property type="evidence" value="ECO:0007669"/>
    <property type="project" value="UniProtKB-SubCell"/>
</dbReference>
<dbReference type="InterPro" id="IPR023298">
    <property type="entry name" value="ATPase_P-typ_TM_dom_sf"/>
</dbReference>
<evidence type="ECO:0000313" key="23">
    <source>
        <dbReference type="Proteomes" id="UP000319514"/>
    </source>
</evidence>
<feature type="transmembrane region" description="Helical" evidence="20">
    <location>
        <begin position="279"/>
        <end position="300"/>
    </location>
</feature>
<dbReference type="InterPro" id="IPR059000">
    <property type="entry name" value="ATPase_P-type_domA"/>
</dbReference>
<name>A0A542ZI93_9MICO</name>
<feature type="domain" description="Cation-transporting P-type ATPase N-terminal" evidence="21">
    <location>
        <begin position="10"/>
        <end position="82"/>
    </location>
</feature>
<keyword evidence="23" id="KW-1185">Reference proteome</keyword>
<feature type="transmembrane region" description="Helical" evidence="20">
    <location>
        <begin position="746"/>
        <end position="768"/>
    </location>
</feature>
<dbReference type="InterPro" id="IPR001757">
    <property type="entry name" value="P_typ_ATPase"/>
</dbReference>
<dbReference type="EC" id="7.2.2.14" evidence="4"/>
<dbReference type="GO" id="GO:0005524">
    <property type="term" value="F:ATP binding"/>
    <property type="evidence" value="ECO:0007669"/>
    <property type="project" value="UniProtKB-KW"/>
</dbReference>
<dbReference type="SFLD" id="SFLDG00002">
    <property type="entry name" value="C1.7:_P-type_atpase_like"/>
    <property type="match status" value="1"/>
</dbReference>
<dbReference type="Pfam" id="PF00689">
    <property type="entry name" value="Cation_ATPase_C"/>
    <property type="match status" value="1"/>
</dbReference>
<feature type="transmembrane region" description="Helical" evidence="20">
    <location>
        <begin position="248"/>
        <end position="267"/>
    </location>
</feature>
<comment type="catalytic activity">
    <reaction evidence="17">
        <text>Mg(2+)(out) + ATP + H2O = Mg(2+)(in) + ADP + phosphate + H(+)</text>
        <dbReference type="Rhea" id="RHEA:10260"/>
        <dbReference type="ChEBI" id="CHEBI:15377"/>
        <dbReference type="ChEBI" id="CHEBI:15378"/>
        <dbReference type="ChEBI" id="CHEBI:18420"/>
        <dbReference type="ChEBI" id="CHEBI:30616"/>
        <dbReference type="ChEBI" id="CHEBI:43474"/>
        <dbReference type="ChEBI" id="CHEBI:456216"/>
        <dbReference type="EC" id="7.2.2.14"/>
    </reaction>
</comment>
<evidence type="ECO:0000256" key="17">
    <source>
        <dbReference type="ARBA" id="ARBA00047295"/>
    </source>
</evidence>
<dbReference type="InterPro" id="IPR023299">
    <property type="entry name" value="ATPase_P-typ_cyto_dom_N"/>
</dbReference>
<evidence type="ECO:0000256" key="4">
    <source>
        <dbReference type="ARBA" id="ARBA00012786"/>
    </source>
</evidence>
<keyword evidence="7" id="KW-0997">Cell inner membrane</keyword>
<keyword evidence="9 20" id="KW-0812">Transmembrane</keyword>
<dbReference type="SUPFAM" id="SSF81660">
    <property type="entry name" value="Metal cation-transporting ATPase, ATP-binding domain N"/>
    <property type="match status" value="1"/>
</dbReference>
<dbReference type="EMBL" id="VFOQ01000001">
    <property type="protein sequence ID" value="TQL60009.1"/>
    <property type="molecule type" value="Genomic_DNA"/>
</dbReference>
<dbReference type="SUPFAM" id="SSF81665">
    <property type="entry name" value="Calcium ATPase, transmembrane domain M"/>
    <property type="match status" value="1"/>
</dbReference>
<dbReference type="InterPro" id="IPR036412">
    <property type="entry name" value="HAD-like_sf"/>
</dbReference>
<dbReference type="Gene3D" id="2.70.150.10">
    <property type="entry name" value="Calcium-transporting ATPase, cytoplasmic transduction domain A"/>
    <property type="match status" value="1"/>
</dbReference>